<name>A0A392QT16_9FABA</name>
<evidence type="ECO:0000313" key="2">
    <source>
        <dbReference type="EMBL" id="MCI27428.1"/>
    </source>
</evidence>
<proteinExistence type="predicted"/>
<evidence type="ECO:0000313" key="3">
    <source>
        <dbReference type="Proteomes" id="UP000265520"/>
    </source>
</evidence>
<reference evidence="2 3" key="1">
    <citation type="journal article" date="2018" name="Front. Plant Sci.">
        <title>Red Clover (Trifolium pratense) and Zigzag Clover (T. medium) - A Picture of Genomic Similarities and Differences.</title>
        <authorList>
            <person name="Dluhosova J."/>
            <person name="Istvanek J."/>
            <person name="Nedelnik J."/>
            <person name="Repkova J."/>
        </authorList>
    </citation>
    <scope>NUCLEOTIDE SEQUENCE [LARGE SCALE GENOMIC DNA]</scope>
    <source>
        <strain evidence="3">cv. 10/8</strain>
        <tissue evidence="2">Leaf</tissue>
    </source>
</reference>
<evidence type="ECO:0000256" key="1">
    <source>
        <dbReference type="SAM" id="MobiDB-lite"/>
    </source>
</evidence>
<accession>A0A392QT16</accession>
<protein>
    <submittedName>
        <fullName evidence="2">Uncharacterized protein</fullName>
    </submittedName>
</protein>
<dbReference type="EMBL" id="LXQA010159221">
    <property type="protein sequence ID" value="MCI27428.1"/>
    <property type="molecule type" value="Genomic_DNA"/>
</dbReference>
<organism evidence="2 3">
    <name type="scientific">Trifolium medium</name>
    <dbReference type="NCBI Taxonomy" id="97028"/>
    <lineage>
        <taxon>Eukaryota</taxon>
        <taxon>Viridiplantae</taxon>
        <taxon>Streptophyta</taxon>
        <taxon>Embryophyta</taxon>
        <taxon>Tracheophyta</taxon>
        <taxon>Spermatophyta</taxon>
        <taxon>Magnoliopsida</taxon>
        <taxon>eudicotyledons</taxon>
        <taxon>Gunneridae</taxon>
        <taxon>Pentapetalae</taxon>
        <taxon>rosids</taxon>
        <taxon>fabids</taxon>
        <taxon>Fabales</taxon>
        <taxon>Fabaceae</taxon>
        <taxon>Papilionoideae</taxon>
        <taxon>50 kb inversion clade</taxon>
        <taxon>NPAAA clade</taxon>
        <taxon>Hologalegina</taxon>
        <taxon>IRL clade</taxon>
        <taxon>Trifolieae</taxon>
        <taxon>Trifolium</taxon>
    </lineage>
</organism>
<sequence>MVKKYIYDRRRGGYRPPTAGTSWRALEKALALKEKQELESDIDRAVKQELQDKQELGANNDRAKRKRSMTIVVSEAE</sequence>
<feature type="region of interest" description="Disordered" evidence="1">
    <location>
        <begin position="53"/>
        <end position="77"/>
    </location>
</feature>
<dbReference type="AlphaFoldDB" id="A0A392QT16"/>
<comment type="caution">
    <text evidence="2">The sequence shown here is derived from an EMBL/GenBank/DDBJ whole genome shotgun (WGS) entry which is preliminary data.</text>
</comment>
<dbReference type="Proteomes" id="UP000265520">
    <property type="component" value="Unassembled WGS sequence"/>
</dbReference>
<keyword evidence="3" id="KW-1185">Reference proteome</keyword>